<organism evidence="2 3">
    <name type="scientific">Cannabis sativa</name>
    <name type="common">Hemp</name>
    <name type="synonym">Marijuana</name>
    <dbReference type="NCBI Taxonomy" id="3483"/>
    <lineage>
        <taxon>Eukaryota</taxon>
        <taxon>Viridiplantae</taxon>
        <taxon>Streptophyta</taxon>
        <taxon>Embryophyta</taxon>
        <taxon>Tracheophyta</taxon>
        <taxon>Spermatophyta</taxon>
        <taxon>Magnoliopsida</taxon>
        <taxon>eudicotyledons</taxon>
        <taxon>Gunneridae</taxon>
        <taxon>Pentapetalae</taxon>
        <taxon>rosids</taxon>
        <taxon>fabids</taxon>
        <taxon>Rosales</taxon>
        <taxon>Cannabaceae</taxon>
        <taxon>Cannabis</taxon>
    </lineage>
</organism>
<proteinExistence type="predicted"/>
<dbReference type="GO" id="GO:0003824">
    <property type="term" value="F:catalytic activity"/>
    <property type="evidence" value="ECO:0007669"/>
    <property type="project" value="InterPro"/>
</dbReference>
<evidence type="ECO:0000259" key="1">
    <source>
        <dbReference type="Pfam" id="PF03372"/>
    </source>
</evidence>
<dbReference type="Gene3D" id="3.60.10.10">
    <property type="entry name" value="Endonuclease/exonuclease/phosphatase"/>
    <property type="match status" value="1"/>
</dbReference>
<dbReference type="SUPFAM" id="SSF56219">
    <property type="entry name" value="DNase I-like"/>
    <property type="match status" value="1"/>
</dbReference>
<dbReference type="PANTHER" id="PTHR35218:SF9">
    <property type="entry name" value="ENDONUCLEASE_EXONUCLEASE_PHOSPHATASE DOMAIN-CONTAINING PROTEIN"/>
    <property type="match status" value="1"/>
</dbReference>
<feature type="domain" description="Endonuclease/exonuclease/phosphatase" evidence="1">
    <location>
        <begin position="4"/>
        <end position="174"/>
    </location>
</feature>
<evidence type="ECO:0000313" key="2">
    <source>
        <dbReference type="EnsemblPlants" id="cds.evm.model.07.612"/>
    </source>
</evidence>
<dbReference type="AlphaFoldDB" id="A0A803Q5Q7"/>
<sequence>MKILSWNCRGLGPSRNVQFLNELVVQKRPNVVFLCETLSNNVKVDRVCRSLGFEGCFVVEDQGRSGGQREFRFTGIHGEPNRSLQKNTWDLLRTFHGRSTAPWSLMGDFNNVLSQGEKLGGLPYPAWLIEGFQEVVQQCGLIDLELCGHPFTWEKSRDSTNWIEVRLDRAMVSNS</sequence>
<reference evidence="2" key="1">
    <citation type="submission" date="2018-11" db="EMBL/GenBank/DDBJ databases">
        <authorList>
            <person name="Grassa J C."/>
        </authorList>
    </citation>
    <scope>NUCLEOTIDE SEQUENCE [LARGE SCALE GENOMIC DNA]</scope>
</reference>
<accession>A0A803Q5Q7</accession>
<evidence type="ECO:0000313" key="3">
    <source>
        <dbReference type="Proteomes" id="UP000596661"/>
    </source>
</evidence>
<dbReference type="InterPro" id="IPR005135">
    <property type="entry name" value="Endo/exonuclease/phosphatase"/>
</dbReference>
<name>A0A803Q5Q7_CANSA</name>
<dbReference type="EnsemblPlants" id="evm.model.07.612">
    <property type="protein sequence ID" value="cds.evm.model.07.612"/>
    <property type="gene ID" value="evm.TU.07.612"/>
</dbReference>
<dbReference type="OMA" id="ILLMVET"/>
<dbReference type="EMBL" id="UZAU01000640">
    <property type="status" value="NOT_ANNOTATED_CDS"/>
    <property type="molecule type" value="Genomic_DNA"/>
</dbReference>
<dbReference type="Proteomes" id="UP000596661">
    <property type="component" value="Chromosome 7"/>
</dbReference>
<dbReference type="PANTHER" id="PTHR35218">
    <property type="entry name" value="RNASE H DOMAIN-CONTAINING PROTEIN"/>
    <property type="match status" value="1"/>
</dbReference>
<protein>
    <recommendedName>
        <fullName evidence="1">Endonuclease/exonuclease/phosphatase domain-containing protein</fullName>
    </recommendedName>
</protein>
<dbReference type="InterPro" id="IPR036691">
    <property type="entry name" value="Endo/exonu/phosph_ase_sf"/>
</dbReference>
<reference evidence="2" key="2">
    <citation type="submission" date="2021-03" db="UniProtKB">
        <authorList>
            <consortium name="EnsemblPlants"/>
        </authorList>
    </citation>
    <scope>IDENTIFICATION</scope>
</reference>
<dbReference type="Pfam" id="PF03372">
    <property type="entry name" value="Exo_endo_phos"/>
    <property type="match status" value="1"/>
</dbReference>
<keyword evidence="3" id="KW-1185">Reference proteome</keyword>
<dbReference type="Gramene" id="evm.model.07.612">
    <property type="protein sequence ID" value="cds.evm.model.07.612"/>
    <property type="gene ID" value="evm.TU.07.612"/>
</dbReference>